<name>A0A345P6R6_9GAMM</name>
<evidence type="ECO:0000313" key="1">
    <source>
        <dbReference type="EMBL" id="AXI02975.1"/>
    </source>
</evidence>
<dbReference type="EMBL" id="CP031222">
    <property type="protein sequence ID" value="AXI02975.1"/>
    <property type="molecule type" value="Genomic_DNA"/>
</dbReference>
<sequence length="96" mass="11072">MDFEIHVFLAKGTAQFGNSFTEGERHALHIYVRQNKNAEYDGELAMEIAERNYWTSIELFQVGRLSINAVMEKSEPWCLYALEHGDAIVAYDKIET</sequence>
<dbReference type="KEGG" id="mbah:HYN46_09060"/>
<dbReference type="Proteomes" id="UP000253940">
    <property type="component" value="Chromosome"/>
</dbReference>
<evidence type="ECO:0008006" key="3">
    <source>
        <dbReference type="Google" id="ProtNLM"/>
    </source>
</evidence>
<reference evidence="1 2" key="1">
    <citation type="submission" date="2018-07" db="EMBL/GenBank/DDBJ databases">
        <title>Genome sequencing of Moraxellaceae gen. HYN0046.</title>
        <authorList>
            <person name="Kim M."/>
            <person name="Yi H."/>
        </authorList>
    </citation>
    <scope>NUCLEOTIDE SEQUENCE [LARGE SCALE GENOMIC DNA]</scope>
    <source>
        <strain evidence="1 2">HYN0046</strain>
    </source>
</reference>
<dbReference type="RefSeq" id="WP_114899085.1">
    <property type="nucleotide sequence ID" value="NZ_CP031222.1"/>
</dbReference>
<dbReference type="AlphaFoldDB" id="A0A345P6R6"/>
<gene>
    <name evidence="1" type="ORF">HYN46_09060</name>
</gene>
<evidence type="ECO:0000313" key="2">
    <source>
        <dbReference type="Proteomes" id="UP000253940"/>
    </source>
</evidence>
<organism evidence="1 2">
    <name type="scientific">Aquirhabdus parva</name>
    <dbReference type="NCBI Taxonomy" id="2283318"/>
    <lineage>
        <taxon>Bacteria</taxon>
        <taxon>Pseudomonadati</taxon>
        <taxon>Pseudomonadota</taxon>
        <taxon>Gammaproteobacteria</taxon>
        <taxon>Moraxellales</taxon>
        <taxon>Moraxellaceae</taxon>
        <taxon>Aquirhabdus</taxon>
    </lineage>
</organism>
<proteinExistence type="predicted"/>
<dbReference type="OrthoDB" id="6003772at2"/>
<protein>
    <recommendedName>
        <fullName evidence="3">DUF4288 domain-containing protein</fullName>
    </recommendedName>
</protein>
<keyword evidence="2" id="KW-1185">Reference proteome</keyword>
<accession>A0A345P6R6</accession>